<accession>C1ED02</accession>
<dbReference type="KEGG" id="mis:MICPUN_61603"/>
<reference evidence="4 5" key="1">
    <citation type="journal article" date="2009" name="Science">
        <title>Green evolution and dynamic adaptations revealed by genomes of the marine picoeukaryotes Micromonas.</title>
        <authorList>
            <person name="Worden A.Z."/>
            <person name="Lee J.H."/>
            <person name="Mock T."/>
            <person name="Rouze P."/>
            <person name="Simmons M.P."/>
            <person name="Aerts A.L."/>
            <person name="Allen A.E."/>
            <person name="Cuvelier M.L."/>
            <person name="Derelle E."/>
            <person name="Everett M.V."/>
            <person name="Foulon E."/>
            <person name="Grimwood J."/>
            <person name="Gundlach H."/>
            <person name="Henrissat B."/>
            <person name="Napoli C."/>
            <person name="McDonald S.M."/>
            <person name="Parker M.S."/>
            <person name="Rombauts S."/>
            <person name="Salamov A."/>
            <person name="Von Dassow P."/>
            <person name="Badger J.H."/>
            <person name="Coutinho P.M."/>
            <person name="Demir E."/>
            <person name="Dubchak I."/>
            <person name="Gentemann C."/>
            <person name="Eikrem W."/>
            <person name="Gready J.E."/>
            <person name="John U."/>
            <person name="Lanier W."/>
            <person name="Lindquist E.A."/>
            <person name="Lucas S."/>
            <person name="Mayer K.F."/>
            <person name="Moreau H."/>
            <person name="Not F."/>
            <person name="Otillar R."/>
            <person name="Panaud O."/>
            <person name="Pangilinan J."/>
            <person name="Paulsen I."/>
            <person name="Piegu B."/>
            <person name="Poliakov A."/>
            <person name="Robbens S."/>
            <person name="Schmutz J."/>
            <person name="Toulza E."/>
            <person name="Wyss T."/>
            <person name="Zelensky A."/>
            <person name="Zhou K."/>
            <person name="Armbrust E.V."/>
            <person name="Bhattacharya D."/>
            <person name="Goodenough U.W."/>
            <person name="Van de Peer Y."/>
            <person name="Grigoriev I.V."/>
        </authorList>
    </citation>
    <scope>NUCLEOTIDE SEQUENCE [LARGE SCALE GENOMIC DNA]</scope>
    <source>
        <strain evidence="5">RCC299 / NOUM17</strain>
    </source>
</reference>
<feature type="coiled-coil region" evidence="2">
    <location>
        <begin position="349"/>
        <end position="383"/>
    </location>
</feature>
<dbReference type="PANTHER" id="PTHR32083">
    <property type="entry name" value="CILIA AND FLAGELLA-ASSOCIATED PROTEIN 58-RELATED"/>
    <property type="match status" value="1"/>
</dbReference>
<dbReference type="AlphaFoldDB" id="C1ED02"/>
<evidence type="ECO:0000256" key="2">
    <source>
        <dbReference type="SAM" id="Coils"/>
    </source>
</evidence>
<feature type="compositionally biased region" description="Low complexity" evidence="3">
    <location>
        <begin position="532"/>
        <end position="543"/>
    </location>
</feature>
<feature type="coiled-coil region" evidence="2">
    <location>
        <begin position="221"/>
        <end position="281"/>
    </location>
</feature>
<feature type="region of interest" description="Disordered" evidence="3">
    <location>
        <begin position="672"/>
        <end position="702"/>
    </location>
</feature>
<keyword evidence="1 2" id="KW-0175">Coiled coil</keyword>
<feature type="compositionally biased region" description="Basic and acidic residues" evidence="3">
    <location>
        <begin position="674"/>
        <end position="694"/>
    </location>
</feature>
<evidence type="ECO:0000256" key="1">
    <source>
        <dbReference type="ARBA" id="ARBA00023054"/>
    </source>
</evidence>
<dbReference type="RefSeq" id="XP_002504737.1">
    <property type="nucleotide sequence ID" value="XM_002504691.1"/>
</dbReference>
<feature type="compositionally biased region" description="Low complexity" evidence="3">
    <location>
        <begin position="470"/>
        <end position="486"/>
    </location>
</feature>
<feature type="region of interest" description="Disordered" evidence="3">
    <location>
        <begin position="308"/>
        <end position="327"/>
    </location>
</feature>
<name>C1ED02_MICCC</name>
<feature type="region of interest" description="Disordered" evidence="3">
    <location>
        <begin position="1"/>
        <end position="21"/>
    </location>
</feature>
<keyword evidence="5" id="KW-1185">Reference proteome</keyword>
<dbReference type="EMBL" id="CP001329">
    <property type="protein sequence ID" value="ACO65995.1"/>
    <property type="molecule type" value="Genomic_DNA"/>
</dbReference>
<evidence type="ECO:0000313" key="5">
    <source>
        <dbReference type="Proteomes" id="UP000002009"/>
    </source>
</evidence>
<feature type="compositionally biased region" description="Pro residues" evidence="3">
    <location>
        <begin position="496"/>
        <end position="505"/>
    </location>
</feature>
<evidence type="ECO:0000313" key="4">
    <source>
        <dbReference type="EMBL" id="ACO65995.1"/>
    </source>
</evidence>
<organism evidence="4 5">
    <name type="scientific">Micromonas commoda (strain RCC299 / NOUM17 / CCMP2709)</name>
    <name type="common">Picoplanktonic green alga</name>
    <dbReference type="NCBI Taxonomy" id="296587"/>
    <lineage>
        <taxon>Eukaryota</taxon>
        <taxon>Viridiplantae</taxon>
        <taxon>Chlorophyta</taxon>
        <taxon>Mamiellophyceae</taxon>
        <taxon>Mamiellales</taxon>
        <taxon>Mamiellaceae</taxon>
        <taxon>Micromonas</taxon>
    </lineage>
</organism>
<evidence type="ECO:0000256" key="3">
    <source>
        <dbReference type="SAM" id="MobiDB-lite"/>
    </source>
</evidence>
<sequence>MRFPDVTPGGGGGAADPATPVGKADDALALAHGDDLTVESVIQSLSPTSVKSVISRAAADAVAELQSRLVAAERAQHAAEDRARAAKRDAAAAAKAHDAERRRWQTHFDRVQRETELVKVKVDAVKAEHASNLRELVRRNEDLAAVGEALEREREARARCEERLRKAQKIERDALERLAASEDSLELALATNAERAAKAARRARKSAMDAASGAGGWDEAYADVKEELDALRETLRRREADTAELARRADAAEARALAAENAALAADANALANEVKELRASQSSMAHEVAREVTARVVEEVGGSVTPMKSSVAIAPPSGKTGQNRDPSGIDPAHHALLLGQSHRNRAEIERLQRLYDERGEQLRELTKELKGECNARAEAEDKARAAEATTLRLMSLNKNLLDSYQKLLDEKANDAVGQGRAAAAAGGRSRQTSDGGGGGLGVAETSRASHLPRVATLAHSRDGGGGAGRVASVASVGAGRGSQSAPRWNWNGPRGTPPPPPPRPSRLLFATPPTTTEKARGAEGGADGGADDATARGASTSSLMPSVYHPSSSRTAASTHVEDDFEDELRRRAEFAEAEAAANRAAADEAMAEVLDGLRNEMAAMDGEYASLLASLRDASANGKVPDASLRSNPIATPVTPSAKELESAAARAAWLMERMEEKGAQIAALTRTLERSKEDAGDGGDVEPRGPRDSAASRTL</sequence>
<proteinExistence type="predicted"/>
<gene>
    <name evidence="4" type="ORF">MICPUN_61603</name>
</gene>
<protein>
    <submittedName>
        <fullName evidence="4">Uncharacterized protein</fullName>
    </submittedName>
</protein>
<dbReference type="GeneID" id="8246277"/>
<feature type="compositionally biased region" description="Polar residues" evidence="3">
    <location>
        <begin position="550"/>
        <end position="559"/>
    </location>
</feature>
<dbReference type="Proteomes" id="UP000002009">
    <property type="component" value="Chromosome 9"/>
</dbReference>
<feature type="coiled-coil region" evidence="2">
    <location>
        <begin position="62"/>
        <end position="89"/>
    </location>
</feature>
<feature type="region of interest" description="Disordered" evidence="3">
    <location>
        <begin position="420"/>
        <end position="566"/>
    </location>
</feature>
<dbReference type="InParanoid" id="C1ED02"/>
<feature type="coiled-coil region" evidence="2">
    <location>
        <begin position="133"/>
        <end position="170"/>
    </location>
</feature>